<dbReference type="InterPro" id="IPR018062">
    <property type="entry name" value="HTH_AraC-typ_CS"/>
</dbReference>
<sequence length="328" mass="35883">MPTKPTPSHSAASSGFEWWRSLEPAGSANTDKLEVPATSLLDMDWCAIRHFSLGTVPHLVDYQMDAHTLMIFDRGSFVEGVRGIEGERFAASGPLDIGIDVVPARARFRGRAEPGSNVGCTTVSIFPDRLDEAMKESLGVNAGLRPSIALQGELLAPLAVRLRQLSRPENLVANNSLYLESMCMVLCRELLLAQQQTHEGRVARPVGGLSPRAQRQVKEFLRENLDQKVELQALAAQAGVSPFHFSRAFKVSFGLPPHKYLLSLRIQQAATLLRGTREPITDVALSVGFSSSGEFARAFRQAMNCTPREFRQANAGTDESGLNTQGNR</sequence>
<dbReference type="GO" id="GO:0043565">
    <property type="term" value="F:sequence-specific DNA binding"/>
    <property type="evidence" value="ECO:0007669"/>
    <property type="project" value="InterPro"/>
</dbReference>
<accession>A0A5Q0M9B5</accession>
<dbReference type="InterPro" id="IPR050204">
    <property type="entry name" value="AraC_XylS_family_regulators"/>
</dbReference>
<dbReference type="InterPro" id="IPR018060">
    <property type="entry name" value="HTH_AraC"/>
</dbReference>
<dbReference type="SUPFAM" id="SSF46689">
    <property type="entry name" value="Homeodomain-like"/>
    <property type="match status" value="2"/>
</dbReference>
<evidence type="ECO:0000313" key="5">
    <source>
        <dbReference type="EMBL" id="QFZ86191.1"/>
    </source>
</evidence>
<evidence type="ECO:0000256" key="3">
    <source>
        <dbReference type="ARBA" id="ARBA00023163"/>
    </source>
</evidence>
<dbReference type="Gene3D" id="1.10.10.60">
    <property type="entry name" value="Homeodomain-like"/>
    <property type="match status" value="2"/>
</dbReference>
<dbReference type="AlphaFoldDB" id="A0A5Q0M9B5"/>
<gene>
    <name evidence="5" type="ORF">GFK26_27220</name>
</gene>
<keyword evidence="2" id="KW-0238">DNA-binding</keyword>
<evidence type="ECO:0000256" key="1">
    <source>
        <dbReference type="ARBA" id="ARBA00023015"/>
    </source>
</evidence>
<dbReference type="PANTHER" id="PTHR46796">
    <property type="entry name" value="HTH-TYPE TRANSCRIPTIONAL ACTIVATOR RHAS-RELATED"/>
    <property type="match status" value="1"/>
</dbReference>
<dbReference type="PROSITE" id="PS00041">
    <property type="entry name" value="HTH_ARAC_FAMILY_1"/>
    <property type="match status" value="1"/>
</dbReference>
<keyword evidence="1" id="KW-0805">Transcription regulation</keyword>
<protein>
    <submittedName>
        <fullName evidence="5">Helix-turn-helix domain-containing protein</fullName>
    </submittedName>
</protein>
<dbReference type="PANTHER" id="PTHR46796:SF14">
    <property type="entry name" value="TRANSCRIPTIONAL REGULATORY PROTEIN"/>
    <property type="match status" value="1"/>
</dbReference>
<evidence type="ECO:0000259" key="4">
    <source>
        <dbReference type="PROSITE" id="PS01124"/>
    </source>
</evidence>
<proteinExistence type="predicted"/>
<dbReference type="PRINTS" id="PR00032">
    <property type="entry name" value="HTHARAC"/>
</dbReference>
<dbReference type="Proteomes" id="UP000326780">
    <property type="component" value="Chromosome"/>
</dbReference>
<organism evidence="5 6">
    <name type="scientific">Variovorax paradoxus</name>
    <dbReference type="NCBI Taxonomy" id="34073"/>
    <lineage>
        <taxon>Bacteria</taxon>
        <taxon>Pseudomonadati</taxon>
        <taxon>Pseudomonadota</taxon>
        <taxon>Betaproteobacteria</taxon>
        <taxon>Burkholderiales</taxon>
        <taxon>Comamonadaceae</taxon>
        <taxon>Variovorax</taxon>
    </lineage>
</organism>
<feature type="domain" description="HTH araC/xylS-type" evidence="4">
    <location>
        <begin position="215"/>
        <end position="313"/>
    </location>
</feature>
<reference evidence="5 6" key="1">
    <citation type="submission" date="2019-10" db="EMBL/GenBank/DDBJ databases">
        <title>Complete genome sequence of Variovorax paradoxus 5C-2.</title>
        <authorList>
            <person name="Gogoleva N.E."/>
            <person name="Balkin A.S."/>
        </authorList>
    </citation>
    <scope>NUCLEOTIDE SEQUENCE [LARGE SCALE GENOMIC DNA]</scope>
    <source>
        <strain evidence="5 6">5C-2</strain>
    </source>
</reference>
<dbReference type="GO" id="GO:0003700">
    <property type="term" value="F:DNA-binding transcription factor activity"/>
    <property type="evidence" value="ECO:0007669"/>
    <property type="project" value="InterPro"/>
</dbReference>
<evidence type="ECO:0000256" key="2">
    <source>
        <dbReference type="ARBA" id="ARBA00023125"/>
    </source>
</evidence>
<dbReference type="PROSITE" id="PS01124">
    <property type="entry name" value="HTH_ARAC_FAMILY_2"/>
    <property type="match status" value="1"/>
</dbReference>
<name>A0A5Q0M9B5_VARPD</name>
<dbReference type="Pfam" id="PF12833">
    <property type="entry name" value="HTH_18"/>
    <property type="match status" value="1"/>
</dbReference>
<dbReference type="EMBL" id="CP045644">
    <property type="protein sequence ID" value="QFZ86191.1"/>
    <property type="molecule type" value="Genomic_DNA"/>
</dbReference>
<dbReference type="InterPro" id="IPR020449">
    <property type="entry name" value="Tscrpt_reg_AraC-type_HTH"/>
</dbReference>
<dbReference type="SMART" id="SM00342">
    <property type="entry name" value="HTH_ARAC"/>
    <property type="match status" value="1"/>
</dbReference>
<dbReference type="RefSeq" id="WP_153284690.1">
    <property type="nucleotide sequence ID" value="NZ_CP045644.1"/>
</dbReference>
<dbReference type="InterPro" id="IPR009057">
    <property type="entry name" value="Homeodomain-like_sf"/>
</dbReference>
<evidence type="ECO:0000313" key="6">
    <source>
        <dbReference type="Proteomes" id="UP000326780"/>
    </source>
</evidence>
<keyword evidence="3" id="KW-0804">Transcription</keyword>